<dbReference type="Gene3D" id="1.20.5.190">
    <property type="match status" value="1"/>
</dbReference>
<dbReference type="SMART" id="SM00015">
    <property type="entry name" value="IQ"/>
    <property type="match status" value="2"/>
</dbReference>
<dbReference type="Gene3D" id="1.20.890.10">
    <property type="entry name" value="cAMP-dependent protein kinase regulatory subunit, dimerization-anchoring domain"/>
    <property type="match status" value="1"/>
</dbReference>
<accession>A0A224XCS4</accession>
<feature type="compositionally biased region" description="Acidic residues" evidence="1">
    <location>
        <begin position="286"/>
        <end position="299"/>
    </location>
</feature>
<name>A0A224XCS4_9HEMI</name>
<sequence length="434" mass="50891">MEYIVQIRGDHRIYPIPEGLYELMADITREVLRSQPQNLYKFIYNYLDAQIKTRFLTIEALKILNEIIIDGQPMTCYLAERGLTYDEANEAARKIQNFWRRVSSMKKLRKGTEEDEKKRRKSYIQEIETRLKTEQILQKYKLTLTQAVNFVTKIQAVFRGYITRKRLKEEVPREESLASWDHDWLWEHFEDEESLSLIPPDKLAEATRRLLKYLPRRHIAVNKLKLKNMLRGAEEDYERESTPSLEFEEMRMADRSRVIKRPTPEEEWEEELPKDYESIFLTMDEGVSEEEEEEEEEEVSLVLTEVEAVEEKEELELPGEGEPREYVHEEELAGEEEEREGEIEVAEAVAAVEEQEEGKVAEEPTGEPAVEEEKKEEVPTEDEGQPEFLDDYVLYGEGVPDEVQQYTDYSEDAAEDAEAVKDSEAENEGGENPE</sequence>
<reference evidence="2" key="1">
    <citation type="journal article" date="2018" name="PLoS Negl. Trop. Dis.">
        <title>An insight into the salivary gland and fat body transcriptome of Panstrongylus lignarius (Hemiptera: Heteroptera), the main vector of Chagas disease in Peru.</title>
        <authorList>
            <person name="Nevoa J.C."/>
            <person name="Mendes M.T."/>
            <person name="da Silva M.V."/>
            <person name="Soares S.C."/>
            <person name="Oliveira C.J.F."/>
            <person name="Ribeiro J.M.C."/>
        </authorList>
    </citation>
    <scope>NUCLEOTIDE SEQUENCE</scope>
</reference>
<dbReference type="PROSITE" id="PS50096">
    <property type="entry name" value="IQ"/>
    <property type="match status" value="1"/>
</dbReference>
<evidence type="ECO:0000256" key="1">
    <source>
        <dbReference type="SAM" id="MobiDB-lite"/>
    </source>
</evidence>
<feature type="compositionally biased region" description="Acidic residues" evidence="1">
    <location>
        <begin position="425"/>
        <end position="434"/>
    </location>
</feature>
<feature type="compositionally biased region" description="Acidic residues" evidence="1">
    <location>
        <begin position="379"/>
        <end position="390"/>
    </location>
</feature>
<evidence type="ECO:0000313" key="2">
    <source>
        <dbReference type="EMBL" id="JAW10236.1"/>
    </source>
</evidence>
<dbReference type="EMBL" id="GFTR01006190">
    <property type="protein sequence ID" value="JAW10236.1"/>
    <property type="molecule type" value="Transcribed_RNA"/>
</dbReference>
<dbReference type="SUPFAM" id="SSF47391">
    <property type="entry name" value="Dimerization-anchoring domain of cAMP-dependent PK regulatory subunit"/>
    <property type="match status" value="1"/>
</dbReference>
<dbReference type="CDD" id="cd23767">
    <property type="entry name" value="IQCD"/>
    <property type="match status" value="1"/>
</dbReference>
<dbReference type="Pfam" id="PF00612">
    <property type="entry name" value="IQ"/>
    <property type="match status" value="1"/>
</dbReference>
<organism evidence="2">
    <name type="scientific">Panstrongylus lignarius</name>
    <dbReference type="NCBI Taxonomy" id="156445"/>
    <lineage>
        <taxon>Eukaryota</taxon>
        <taxon>Metazoa</taxon>
        <taxon>Ecdysozoa</taxon>
        <taxon>Arthropoda</taxon>
        <taxon>Hexapoda</taxon>
        <taxon>Insecta</taxon>
        <taxon>Pterygota</taxon>
        <taxon>Neoptera</taxon>
        <taxon>Paraneoptera</taxon>
        <taxon>Hemiptera</taxon>
        <taxon>Heteroptera</taxon>
        <taxon>Panheteroptera</taxon>
        <taxon>Cimicomorpha</taxon>
        <taxon>Reduviidae</taxon>
        <taxon>Triatominae</taxon>
        <taxon>Panstrongylus</taxon>
    </lineage>
</organism>
<feature type="compositionally biased region" description="Basic and acidic residues" evidence="1">
    <location>
        <begin position="321"/>
        <end position="331"/>
    </location>
</feature>
<feature type="compositionally biased region" description="Acidic residues" evidence="1">
    <location>
        <begin position="332"/>
        <end position="345"/>
    </location>
</feature>
<dbReference type="AlphaFoldDB" id="A0A224XCS4"/>
<dbReference type="InterPro" id="IPR000048">
    <property type="entry name" value="IQ_motif_EF-hand-BS"/>
</dbReference>
<dbReference type="CDD" id="cd12084">
    <property type="entry name" value="DD_RII_PKA-like"/>
    <property type="match status" value="1"/>
</dbReference>
<protein>
    <submittedName>
        <fullName evidence="2">Putative transcriptional regulator icp22</fullName>
    </submittedName>
</protein>
<feature type="compositionally biased region" description="Acidic residues" evidence="1">
    <location>
        <begin position="307"/>
        <end position="319"/>
    </location>
</feature>
<proteinExistence type="predicted"/>
<feature type="region of interest" description="Disordered" evidence="1">
    <location>
        <begin position="285"/>
        <end position="434"/>
    </location>
</feature>